<feature type="region of interest" description="Disordered" evidence="1">
    <location>
        <begin position="169"/>
        <end position="188"/>
    </location>
</feature>
<protein>
    <recommendedName>
        <fullName evidence="3">DUF4399 domain-containing protein</fullName>
    </recommendedName>
</protein>
<evidence type="ECO:0000256" key="1">
    <source>
        <dbReference type="SAM" id="MobiDB-lite"/>
    </source>
</evidence>
<evidence type="ECO:0000256" key="2">
    <source>
        <dbReference type="SAM" id="SignalP"/>
    </source>
</evidence>
<feature type="domain" description="DUF4399" evidence="3">
    <location>
        <begin position="75"/>
        <end position="162"/>
    </location>
</feature>
<proteinExistence type="predicted"/>
<accession>C7FPB1</accession>
<feature type="region of interest" description="Disordered" evidence="1">
    <location>
        <begin position="30"/>
        <end position="51"/>
    </location>
</feature>
<feature type="compositionally biased region" description="Low complexity" evidence="1">
    <location>
        <begin position="30"/>
        <end position="45"/>
    </location>
</feature>
<dbReference type="InterPro" id="IPR025512">
    <property type="entry name" value="DUF4399"/>
</dbReference>
<keyword evidence="2" id="KW-0732">Signal</keyword>
<feature type="region of interest" description="Disordered" evidence="1">
    <location>
        <begin position="233"/>
        <end position="297"/>
    </location>
</feature>
<feature type="chain" id="PRO_5002977251" description="DUF4399 domain-containing protein" evidence="2">
    <location>
        <begin position="19"/>
        <end position="297"/>
    </location>
</feature>
<dbReference type="PROSITE" id="PS51257">
    <property type="entry name" value="PROKAR_LIPOPROTEIN"/>
    <property type="match status" value="1"/>
</dbReference>
<organism evidence="4">
    <name type="scientific">uncultured bacterium HF186_25m_30B18</name>
    <dbReference type="NCBI Taxonomy" id="662885"/>
    <lineage>
        <taxon>Bacteria</taxon>
        <taxon>environmental samples</taxon>
    </lineage>
</organism>
<evidence type="ECO:0000259" key="3">
    <source>
        <dbReference type="Pfam" id="PF14347"/>
    </source>
</evidence>
<dbReference type="Pfam" id="PF14347">
    <property type="entry name" value="DUF4399"/>
    <property type="match status" value="1"/>
</dbReference>
<evidence type="ECO:0000313" key="4">
    <source>
        <dbReference type="EMBL" id="ACU26414.1"/>
    </source>
</evidence>
<reference evidence="4" key="1">
    <citation type="journal article" date="2009" name="Environ. Microbiol. Rep.">
        <title>Characterization of canthaxanthin biosynthesis genes from an uncultured marine bacterium.</title>
        <authorList>
            <person name="Maresca J.A."/>
            <person name="Braff J.C."/>
            <person name="Delong E.F."/>
        </authorList>
    </citation>
    <scope>NUCLEOTIDE SEQUENCE</scope>
</reference>
<feature type="compositionally biased region" description="Basic and acidic residues" evidence="1">
    <location>
        <begin position="233"/>
        <end position="257"/>
    </location>
</feature>
<dbReference type="AlphaFoldDB" id="C7FPB1"/>
<feature type="compositionally biased region" description="Basic residues" evidence="1">
    <location>
        <begin position="258"/>
        <end position="297"/>
    </location>
</feature>
<sequence>MKLTLRVIALAAALSLVACENKAPEPAAQAPAAKVEAAQEEPAAPTSLPAPKGAKVFFDNLKNGDEVTSPVTVCIGSEGLELEASGPVNPGKGHHHILVDIPVPDDLSKDIPKDAQNIHLGDGSSCADVTLSPGAHTLRLLFADGSHRPYEPAITASIDIKVVEKKEAPKPAAPAPAKAPAEPTTGKVLLKPNMAPPKAGMAKPQVMLKPGAAPKVILKPNQAPVVVKPAGDKPKVVVKPKQDKPKVVVKPKQDKPKVVVKPKQAKPKVVVKPKQAKPKVVVKPKQAKPKVVIKPKQ</sequence>
<name>C7FPB1_9BACT</name>
<feature type="signal peptide" evidence="2">
    <location>
        <begin position="1"/>
        <end position="18"/>
    </location>
</feature>
<dbReference type="EMBL" id="GQ412706">
    <property type="protein sequence ID" value="ACU26414.1"/>
    <property type="molecule type" value="Genomic_DNA"/>
</dbReference>